<keyword evidence="4" id="KW-1185">Reference proteome</keyword>
<dbReference type="EMBL" id="AP014946">
    <property type="protein sequence ID" value="BAT60433.1"/>
    <property type="molecule type" value="Genomic_DNA"/>
</dbReference>
<gene>
    <name evidence="3" type="ORF">GJW-30_1_02976</name>
</gene>
<evidence type="ECO:0000256" key="1">
    <source>
        <dbReference type="SAM" id="Coils"/>
    </source>
</evidence>
<keyword evidence="2" id="KW-0812">Transmembrane</keyword>
<keyword evidence="2" id="KW-1133">Transmembrane helix</keyword>
<protein>
    <submittedName>
        <fullName evidence="3">Septum formation initiator</fullName>
    </submittedName>
</protein>
<evidence type="ECO:0000313" key="3">
    <source>
        <dbReference type="EMBL" id="BAT60433.1"/>
    </source>
</evidence>
<dbReference type="AlphaFoldDB" id="A0A0S3PWY3"/>
<dbReference type="OrthoDB" id="9815600at2"/>
<proteinExistence type="predicted"/>
<dbReference type="KEGG" id="vgo:GJW-30_1_02976"/>
<reference evidence="3 4" key="1">
    <citation type="submission" date="2015-08" db="EMBL/GenBank/DDBJ databases">
        <title>Investigation of the bacterial diversity of lava forest soil.</title>
        <authorList>
            <person name="Lee J.S."/>
        </authorList>
    </citation>
    <scope>NUCLEOTIDE SEQUENCE [LARGE SCALE GENOMIC DNA]</scope>
    <source>
        <strain evidence="3 4">GJW-30</strain>
    </source>
</reference>
<feature type="coiled-coil region" evidence="1">
    <location>
        <begin position="41"/>
        <end position="68"/>
    </location>
</feature>
<evidence type="ECO:0000256" key="2">
    <source>
        <dbReference type="SAM" id="Phobius"/>
    </source>
</evidence>
<accession>A0A0S3PWY3</accession>
<dbReference type="RefSeq" id="WP_096356629.1">
    <property type="nucleotide sequence ID" value="NZ_AP014946.1"/>
</dbReference>
<sequence>MVARTRFRGIVTAIALYCVVGLLISYFGMHAFSGNHGIKAKEDLALQMAELVGELKQLKSERTELERRVSLLRPESVDPDMLDERARALLDYVHPRDLILLRTPPRAASGAMAAR</sequence>
<feature type="transmembrane region" description="Helical" evidence="2">
    <location>
        <begin position="7"/>
        <end position="29"/>
    </location>
</feature>
<dbReference type="Pfam" id="PF04977">
    <property type="entry name" value="DivIC"/>
    <property type="match status" value="1"/>
</dbReference>
<keyword evidence="1" id="KW-0175">Coiled coil</keyword>
<keyword evidence="2" id="KW-0472">Membrane</keyword>
<dbReference type="Proteomes" id="UP000236884">
    <property type="component" value="Chromosome"/>
</dbReference>
<dbReference type="InterPro" id="IPR007060">
    <property type="entry name" value="FtsL/DivIC"/>
</dbReference>
<evidence type="ECO:0000313" key="4">
    <source>
        <dbReference type="Proteomes" id="UP000236884"/>
    </source>
</evidence>
<name>A0A0S3PWY3_9BRAD</name>
<organism evidence="3 4">
    <name type="scientific">Variibacter gotjawalensis</name>
    <dbReference type="NCBI Taxonomy" id="1333996"/>
    <lineage>
        <taxon>Bacteria</taxon>
        <taxon>Pseudomonadati</taxon>
        <taxon>Pseudomonadota</taxon>
        <taxon>Alphaproteobacteria</taxon>
        <taxon>Hyphomicrobiales</taxon>
        <taxon>Nitrobacteraceae</taxon>
        <taxon>Variibacter</taxon>
    </lineage>
</organism>